<accession>A0ABS7TH53</accession>
<evidence type="ECO:0000256" key="1">
    <source>
        <dbReference type="SAM" id="Phobius"/>
    </source>
</evidence>
<evidence type="ECO:0000313" key="2">
    <source>
        <dbReference type="EMBL" id="MBZ4187172.1"/>
    </source>
</evidence>
<protein>
    <submittedName>
        <fullName evidence="2">Uncharacterized protein</fullName>
    </submittedName>
</protein>
<dbReference type="EMBL" id="JAIQDJ010000019">
    <property type="protein sequence ID" value="MBZ4187172.1"/>
    <property type="molecule type" value="Genomic_DNA"/>
</dbReference>
<comment type="caution">
    <text evidence="2">The sequence shown here is derived from an EMBL/GenBank/DDBJ whole genome shotgun (WGS) entry which is preliminary data.</text>
</comment>
<keyword evidence="1" id="KW-0812">Transmembrane</keyword>
<feature type="transmembrane region" description="Helical" evidence="1">
    <location>
        <begin position="37"/>
        <end position="58"/>
    </location>
</feature>
<keyword evidence="1" id="KW-1133">Transmembrane helix</keyword>
<dbReference type="Proteomes" id="UP001430290">
    <property type="component" value="Unassembled WGS sequence"/>
</dbReference>
<feature type="transmembrane region" description="Helical" evidence="1">
    <location>
        <begin position="64"/>
        <end position="82"/>
    </location>
</feature>
<organism evidence="2 3">
    <name type="scientific">Thermomonas beijingensis</name>
    <dbReference type="NCBI Taxonomy" id="2872701"/>
    <lineage>
        <taxon>Bacteria</taxon>
        <taxon>Pseudomonadati</taxon>
        <taxon>Pseudomonadota</taxon>
        <taxon>Gammaproteobacteria</taxon>
        <taxon>Lysobacterales</taxon>
        <taxon>Lysobacteraceae</taxon>
        <taxon>Thermomonas</taxon>
    </lineage>
</organism>
<reference evidence="2" key="1">
    <citation type="submission" date="2021-09" db="EMBL/GenBank/DDBJ databases">
        <authorList>
            <person name="Wu T."/>
            <person name="Guo S.Z."/>
        </authorList>
    </citation>
    <scope>NUCLEOTIDE SEQUENCE</scope>
    <source>
        <strain evidence="2">RSS-23</strain>
    </source>
</reference>
<name>A0ABS7TH53_9GAMM</name>
<evidence type="ECO:0000313" key="3">
    <source>
        <dbReference type="Proteomes" id="UP001430290"/>
    </source>
</evidence>
<sequence>MADQTNELAESVLAPYRAAQEEQSKIAKNRRIRQAKFFFGCSVALLTAYSMFIVNRYFEHEKFDLVSIVALLALMAAVRNSWRAI</sequence>
<keyword evidence="3" id="KW-1185">Reference proteome</keyword>
<dbReference type="RefSeq" id="WP_223629842.1">
    <property type="nucleotide sequence ID" value="NZ_JAIQDJ010000019.1"/>
</dbReference>
<proteinExistence type="predicted"/>
<gene>
    <name evidence="2" type="ORF">K7B09_12655</name>
</gene>
<keyword evidence="1" id="KW-0472">Membrane</keyword>